<evidence type="ECO:0000313" key="6">
    <source>
        <dbReference type="EMBL" id="MFC5745730.1"/>
    </source>
</evidence>
<accession>A0ABW0ZY18</accession>
<dbReference type="EMBL" id="JBHSON010000010">
    <property type="protein sequence ID" value="MFC5745730.1"/>
    <property type="molecule type" value="Genomic_DNA"/>
</dbReference>
<dbReference type="InterPro" id="IPR050109">
    <property type="entry name" value="HTH-type_TetR-like_transc_reg"/>
</dbReference>
<dbReference type="PANTHER" id="PTHR30055:SF234">
    <property type="entry name" value="HTH-TYPE TRANSCRIPTIONAL REGULATOR BETI"/>
    <property type="match status" value="1"/>
</dbReference>
<keyword evidence="1" id="KW-0805">Transcription regulation</keyword>
<evidence type="ECO:0000256" key="4">
    <source>
        <dbReference type="PROSITE-ProRule" id="PRU00335"/>
    </source>
</evidence>
<keyword evidence="7" id="KW-1185">Reference proteome</keyword>
<dbReference type="InterPro" id="IPR001647">
    <property type="entry name" value="HTH_TetR"/>
</dbReference>
<proteinExistence type="predicted"/>
<reference evidence="7" key="1">
    <citation type="journal article" date="2019" name="Int. J. Syst. Evol. Microbiol.">
        <title>The Global Catalogue of Microorganisms (GCM) 10K type strain sequencing project: providing services to taxonomists for standard genome sequencing and annotation.</title>
        <authorList>
            <consortium name="The Broad Institute Genomics Platform"/>
            <consortium name="The Broad Institute Genome Sequencing Center for Infectious Disease"/>
            <person name="Wu L."/>
            <person name="Ma J."/>
        </authorList>
    </citation>
    <scope>NUCLEOTIDE SEQUENCE [LARGE SCALE GENOMIC DNA]</scope>
    <source>
        <strain evidence="7">KCTC 42087</strain>
    </source>
</reference>
<sequence>MATVRPAHRPSRREELLDAALDELMSDGQYDVAISRIAKRAGMTSAAVYYHFDSREELLDALRERIGRSLLDVVTAQRDEAAMEDWVDGVINRAAEWIRRSPKEARFLFVANRLSHGADDEPEVSPFEPVVKVMAEEVLRRDPELGRLGGTMRAMALLALLAELAAKGLEGPEGPSASFGTDVHAAHVVGRRILLS</sequence>
<evidence type="ECO:0000256" key="1">
    <source>
        <dbReference type="ARBA" id="ARBA00023015"/>
    </source>
</evidence>
<keyword evidence="2 4" id="KW-0238">DNA-binding</keyword>
<dbReference type="InterPro" id="IPR009057">
    <property type="entry name" value="Homeodomain-like_sf"/>
</dbReference>
<dbReference type="PROSITE" id="PS50977">
    <property type="entry name" value="HTH_TETR_2"/>
    <property type="match status" value="1"/>
</dbReference>
<feature type="DNA-binding region" description="H-T-H motif" evidence="4">
    <location>
        <begin position="33"/>
        <end position="52"/>
    </location>
</feature>
<dbReference type="Proteomes" id="UP001596074">
    <property type="component" value="Unassembled WGS sequence"/>
</dbReference>
<protein>
    <submittedName>
        <fullName evidence="6">TetR/AcrR family transcriptional regulator</fullName>
    </submittedName>
</protein>
<comment type="caution">
    <text evidence="6">The sequence shown here is derived from an EMBL/GenBank/DDBJ whole genome shotgun (WGS) entry which is preliminary data.</text>
</comment>
<dbReference type="PRINTS" id="PR00455">
    <property type="entry name" value="HTHTETR"/>
</dbReference>
<evidence type="ECO:0000313" key="7">
    <source>
        <dbReference type="Proteomes" id="UP001596074"/>
    </source>
</evidence>
<keyword evidence="3" id="KW-0804">Transcription</keyword>
<dbReference type="PANTHER" id="PTHR30055">
    <property type="entry name" value="HTH-TYPE TRANSCRIPTIONAL REGULATOR RUTR"/>
    <property type="match status" value="1"/>
</dbReference>
<dbReference type="SUPFAM" id="SSF46689">
    <property type="entry name" value="Homeodomain-like"/>
    <property type="match status" value="1"/>
</dbReference>
<dbReference type="Pfam" id="PF00440">
    <property type="entry name" value="TetR_N"/>
    <property type="match status" value="1"/>
</dbReference>
<name>A0ABW0ZY18_9ACTN</name>
<dbReference type="RefSeq" id="WP_378281356.1">
    <property type="nucleotide sequence ID" value="NZ_JBHSON010000010.1"/>
</dbReference>
<gene>
    <name evidence="6" type="ORF">ACFPZN_08945</name>
</gene>
<evidence type="ECO:0000259" key="5">
    <source>
        <dbReference type="PROSITE" id="PS50977"/>
    </source>
</evidence>
<dbReference type="Gene3D" id="1.10.357.10">
    <property type="entry name" value="Tetracycline Repressor, domain 2"/>
    <property type="match status" value="1"/>
</dbReference>
<evidence type="ECO:0000256" key="3">
    <source>
        <dbReference type="ARBA" id="ARBA00023163"/>
    </source>
</evidence>
<feature type="domain" description="HTH tetR-type" evidence="5">
    <location>
        <begin position="10"/>
        <end position="70"/>
    </location>
</feature>
<evidence type="ECO:0000256" key="2">
    <source>
        <dbReference type="ARBA" id="ARBA00023125"/>
    </source>
</evidence>
<organism evidence="6 7">
    <name type="scientific">Actinomadura rugatobispora</name>
    <dbReference type="NCBI Taxonomy" id="1994"/>
    <lineage>
        <taxon>Bacteria</taxon>
        <taxon>Bacillati</taxon>
        <taxon>Actinomycetota</taxon>
        <taxon>Actinomycetes</taxon>
        <taxon>Streptosporangiales</taxon>
        <taxon>Thermomonosporaceae</taxon>
        <taxon>Actinomadura</taxon>
    </lineage>
</organism>